<proteinExistence type="predicted"/>
<dbReference type="OrthoDB" id="3565361at2759"/>
<organism evidence="2 3">
    <name type="scientific">Cudoniella acicularis</name>
    <dbReference type="NCBI Taxonomy" id="354080"/>
    <lineage>
        <taxon>Eukaryota</taxon>
        <taxon>Fungi</taxon>
        <taxon>Dikarya</taxon>
        <taxon>Ascomycota</taxon>
        <taxon>Pezizomycotina</taxon>
        <taxon>Leotiomycetes</taxon>
        <taxon>Helotiales</taxon>
        <taxon>Tricladiaceae</taxon>
        <taxon>Cudoniella</taxon>
    </lineage>
</organism>
<accession>A0A8H4W9D5</accession>
<evidence type="ECO:0000313" key="3">
    <source>
        <dbReference type="Proteomes" id="UP000566819"/>
    </source>
</evidence>
<comment type="caution">
    <text evidence="2">The sequence shown here is derived from an EMBL/GenBank/DDBJ whole genome shotgun (WGS) entry which is preliminary data.</text>
</comment>
<evidence type="ECO:0000259" key="1">
    <source>
        <dbReference type="Pfam" id="PF06985"/>
    </source>
</evidence>
<dbReference type="Proteomes" id="UP000566819">
    <property type="component" value="Unassembled WGS sequence"/>
</dbReference>
<dbReference type="AlphaFoldDB" id="A0A8H4W9D5"/>
<dbReference type="InterPro" id="IPR052895">
    <property type="entry name" value="HetReg/Transcr_Mod"/>
</dbReference>
<keyword evidence="3" id="KW-1185">Reference proteome</keyword>
<dbReference type="InterPro" id="IPR010730">
    <property type="entry name" value="HET"/>
</dbReference>
<sequence length="648" mass="73962">MEPSGDISCSLGDIRTRLSAPICATLLEIQKHQFSKQQSVEWISNLECLSIPSIVGQKRRYGEDGEFVEVEPLKMVLGRRKINPVKNFKERDYVAVSWAWEPEPEEELAVGSYLIESRGEGGGQQLPSNVRDIVLERVIKYANCTRCNLFWIDRICINQDDEEELEIATQAMDLVYSLSQKSLAIINRHIRTDKDLNILTEFMMGRFVDFKGDLSMLHKAGMALELIEWLTSAGWWMRAWTFQEDYKASVNMVLLISHDPALEQLKRSKRIFEIVPGELCVNSADFRAEVTKFCQAYQHFFRSNSEDVKICSKILERAGKYTIKLCEKDEDGGDIIQQPMTPTILADIGARQITKPWDRLAIVANCCNYDIRLNANELGRGRFSHSLAILTQHLLNGEIINNGQSDNHLPTRNIFNFLKSQSLDSFESPIEAELTFIKGCRLTGVELVNEGVQTSGHLWKVEKRIKVKCETKLPGEDPTRGGLEGHQRYRLKQLAHELGSGVYGRSYKILADNLLYYLDEEKQSKDSFAKQYMYWMASEIVHAMTDPRKVLRLGCLVGRPNNTGAPYRGIFVCDANDQSFEYIFTTSRQSSGNWGEIDKHVSLGVELLNPNAEGVPELITKKWVNGLYFASGWEKRKVLFPWLDIFKI</sequence>
<dbReference type="PANTHER" id="PTHR24148:SF64">
    <property type="entry name" value="HETEROKARYON INCOMPATIBILITY DOMAIN-CONTAINING PROTEIN"/>
    <property type="match status" value="1"/>
</dbReference>
<dbReference type="PANTHER" id="PTHR24148">
    <property type="entry name" value="ANKYRIN REPEAT DOMAIN-CONTAINING PROTEIN 39 HOMOLOG-RELATED"/>
    <property type="match status" value="1"/>
</dbReference>
<dbReference type="Pfam" id="PF06985">
    <property type="entry name" value="HET"/>
    <property type="match status" value="1"/>
</dbReference>
<feature type="domain" description="Heterokaryon incompatibility" evidence="1">
    <location>
        <begin position="93"/>
        <end position="244"/>
    </location>
</feature>
<dbReference type="EMBL" id="JAAMPI010000105">
    <property type="protein sequence ID" value="KAF4635684.1"/>
    <property type="molecule type" value="Genomic_DNA"/>
</dbReference>
<evidence type="ECO:0000313" key="2">
    <source>
        <dbReference type="EMBL" id="KAF4635684.1"/>
    </source>
</evidence>
<reference evidence="2 3" key="1">
    <citation type="submission" date="2020-03" db="EMBL/GenBank/DDBJ databases">
        <title>Draft Genome Sequence of Cudoniella acicularis.</title>
        <authorList>
            <person name="Buettner E."/>
            <person name="Kellner H."/>
        </authorList>
    </citation>
    <scope>NUCLEOTIDE SEQUENCE [LARGE SCALE GENOMIC DNA]</scope>
    <source>
        <strain evidence="2 3">DSM 108380</strain>
    </source>
</reference>
<name>A0A8H4W9D5_9HELO</name>
<protein>
    <recommendedName>
        <fullName evidence="1">Heterokaryon incompatibility domain-containing protein</fullName>
    </recommendedName>
</protein>
<gene>
    <name evidence="2" type="ORF">G7Y89_g2411</name>
</gene>